<dbReference type="InterPro" id="IPR045441">
    <property type="entry name" value="DUF6506"/>
</dbReference>
<sequence>MDQFQYAFIVKAPGYSLGNQKTSVESPEFKTTVVGVRDLDEACLAAQDLVKNGVKVIDLCCGFNEEDAKEVYNKVDGAVKVSVAAVSFNKK</sequence>
<evidence type="ECO:0000313" key="2">
    <source>
        <dbReference type="Proteomes" id="UP000192731"/>
    </source>
</evidence>
<organism evidence="1 2">
    <name type="scientific">Desulfonispora thiosulfatigenes DSM 11270</name>
    <dbReference type="NCBI Taxonomy" id="656914"/>
    <lineage>
        <taxon>Bacteria</taxon>
        <taxon>Bacillati</taxon>
        <taxon>Bacillota</taxon>
        <taxon>Clostridia</taxon>
        <taxon>Eubacteriales</taxon>
        <taxon>Peptococcaceae</taxon>
        <taxon>Desulfonispora</taxon>
    </lineage>
</organism>
<dbReference type="Proteomes" id="UP000192731">
    <property type="component" value="Unassembled WGS sequence"/>
</dbReference>
<dbReference type="EMBL" id="FWWT01000014">
    <property type="protein sequence ID" value="SMB87772.1"/>
    <property type="molecule type" value="Genomic_DNA"/>
</dbReference>
<dbReference type="RefSeq" id="WP_084052744.1">
    <property type="nucleotide sequence ID" value="NZ_FWWT01000014.1"/>
</dbReference>
<keyword evidence="2" id="KW-1185">Reference proteome</keyword>
<dbReference type="AlphaFoldDB" id="A0A1W1V365"/>
<evidence type="ECO:0000313" key="1">
    <source>
        <dbReference type="EMBL" id="SMB87772.1"/>
    </source>
</evidence>
<accession>A0A1W1V365</accession>
<gene>
    <name evidence="1" type="ORF">SAMN00017405_1763</name>
</gene>
<dbReference type="OrthoDB" id="1551162at2"/>
<protein>
    <submittedName>
        <fullName evidence="1">Uncharacterized protein</fullName>
    </submittedName>
</protein>
<proteinExistence type="predicted"/>
<dbReference type="STRING" id="656914.SAMN00017405_1763"/>
<reference evidence="1 2" key="1">
    <citation type="submission" date="2017-04" db="EMBL/GenBank/DDBJ databases">
        <authorList>
            <person name="Afonso C.L."/>
            <person name="Miller P.J."/>
            <person name="Scott M.A."/>
            <person name="Spackman E."/>
            <person name="Goraichik I."/>
            <person name="Dimitrov K.M."/>
            <person name="Suarez D.L."/>
            <person name="Swayne D.E."/>
        </authorList>
    </citation>
    <scope>NUCLEOTIDE SEQUENCE [LARGE SCALE GENOMIC DNA]</scope>
    <source>
        <strain evidence="1 2">DSM 11270</strain>
    </source>
</reference>
<dbReference type="Pfam" id="PF20116">
    <property type="entry name" value="DUF6506"/>
    <property type="match status" value="1"/>
</dbReference>
<name>A0A1W1V365_DESTI</name>